<dbReference type="EMBL" id="CATQJL010000326">
    <property type="protein sequence ID" value="CAJ0609544.1"/>
    <property type="molecule type" value="Genomic_DNA"/>
</dbReference>
<comment type="similarity">
    <text evidence="3">Belongs to the WD repeat AIP1 family.</text>
</comment>
<protein>
    <recommendedName>
        <fullName evidence="4">Actin-interacting protein 1</fullName>
    </recommendedName>
</protein>
<dbReference type="FunFam" id="2.130.10.10:FF:000167">
    <property type="entry name" value="Actin-interacting protein 1"/>
    <property type="match status" value="1"/>
</dbReference>
<sequence>MKCTYAYVQECDPALHTSEKSESSVLCRRSHKMNGGEEYTRRRVFASLPQTKRGFPTLITSSPNGQKIIYCSGNSVFIVDVENNTDVDIYTEHSLNTTVAKMSPSGFYIASGDTGGNVRIWDTTQTTHILKATYQVFSGSVRDIAWSDDSKRLAAVGEGRERFGHVFLFDTGTSNGNLSGQSRPMSSIDFRPARPYRLISGSEDNTVAIFEGPPFKFKTTFHEHSRFVHVTKYSPDGSLFASASADGKVVLFEGVEGAKVAELLDPSLKTEAAHSGSVFGLAWSPCGKKIATASADKTVKIWNVAEKALESTINFGDSVDDQQVGISWSPKALVSVSLAGFVNFIDPAGKIAKVNHGHNKGITALALSEDKQWLFTSDFEGHITKWNVSNGESKRISPPLHKSQVVGLSFVKDQLISSAWDDTVRFTHDILNSDTPRSSSVKLPSQPLDVVSSQEGGLTVVACAKNIIVFKGETLSTDLSVSFNPSCIALSNNLIAVGGQDSKVHIFSLSGTKLNEEKTLPHSTPITAVAFSPNGEYLVATDSGRKVVPYSVKDGFTTIAEKEWTFHTAKVNCVAWSTDNRHLATGGLDTNVIVWDLQHSGEHPIIIRGAHAMSPVNGLVFLNNSELLSVGQDANIKHWKINLV</sequence>
<accession>A0AA36MDU2</accession>
<dbReference type="GO" id="GO:0045214">
    <property type="term" value="P:sarcomere organization"/>
    <property type="evidence" value="ECO:0007669"/>
    <property type="project" value="TreeGrafter"/>
</dbReference>
<keyword evidence="7" id="KW-1185">Reference proteome</keyword>
<keyword evidence="1 5" id="KW-0853">WD repeat</keyword>
<dbReference type="FunFam" id="2.130.10.10:FF:000102">
    <property type="entry name" value="Actin-interacting protein 1"/>
    <property type="match status" value="1"/>
</dbReference>
<dbReference type="GO" id="GO:0051015">
    <property type="term" value="F:actin filament binding"/>
    <property type="evidence" value="ECO:0007669"/>
    <property type="project" value="TreeGrafter"/>
</dbReference>
<feature type="repeat" description="WD" evidence="5">
    <location>
        <begin position="90"/>
        <end position="131"/>
    </location>
</feature>
<dbReference type="PANTHER" id="PTHR19856:SF0">
    <property type="entry name" value="WD REPEAT-CONTAINING PROTEIN 1"/>
    <property type="match status" value="1"/>
</dbReference>
<proteinExistence type="inferred from homology"/>
<dbReference type="InterPro" id="IPR036322">
    <property type="entry name" value="WD40_repeat_dom_sf"/>
</dbReference>
<gene>
    <name evidence="6" type="ORF">CYNAS_LOCUS21527</name>
</gene>
<name>A0AA36MDU2_CYLNA</name>
<feature type="repeat" description="WD" evidence="5">
    <location>
        <begin position="271"/>
        <end position="312"/>
    </location>
</feature>
<dbReference type="PROSITE" id="PS50082">
    <property type="entry name" value="WD_REPEATS_2"/>
    <property type="match status" value="5"/>
</dbReference>
<dbReference type="GO" id="GO:0030042">
    <property type="term" value="P:actin filament depolymerization"/>
    <property type="evidence" value="ECO:0007669"/>
    <property type="project" value="TreeGrafter"/>
</dbReference>
<dbReference type="Pfam" id="PF00400">
    <property type="entry name" value="WD40"/>
    <property type="match status" value="7"/>
</dbReference>
<dbReference type="Gene3D" id="2.130.10.10">
    <property type="entry name" value="YVTN repeat-like/Quinoprotein amine dehydrogenase"/>
    <property type="match status" value="2"/>
</dbReference>
<evidence type="ECO:0000313" key="6">
    <source>
        <dbReference type="EMBL" id="CAJ0609544.1"/>
    </source>
</evidence>
<dbReference type="AlphaFoldDB" id="A0AA36MDU2"/>
<evidence type="ECO:0000256" key="5">
    <source>
        <dbReference type="PROSITE-ProRule" id="PRU00221"/>
    </source>
</evidence>
<dbReference type="CDD" id="cd00200">
    <property type="entry name" value="WD40"/>
    <property type="match status" value="1"/>
</dbReference>
<feature type="repeat" description="WD" evidence="5">
    <location>
        <begin position="221"/>
        <end position="253"/>
    </location>
</feature>
<dbReference type="PROSITE" id="PS50294">
    <property type="entry name" value="WD_REPEATS_REGION"/>
    <property type="match status" value="3"/>
</dbReference>
<dbReference type="GO" id="GO:0030834">
    <property type="term" value="P:regulation of actin filament depolymerization"/>
    <property type="evidence" value="ECO:0007669"/>
    <property type="project" value="UniProtKB-ARBA"/>
</dbReference>
<reference evidence="6" key="1">
    <citation type="submission" date="2023-07" db="EMBL/GenBank/DDBJ databases">
        <authorList>
            <consortium name="CYATHOMIX"/>
        </authorList>
    </citation>
    <scope>NUCLEOTIDE SEQUENCE</scope>
    <source>
        <strain evidence="6">N/A</strain>
    </source>
</reference>
<evidence type="ECO:0000313" key="7">
    <source>
        <dbReference type="Proteomes" id="UP001176961"/>
    </source>
</evidence>
<dbReference type="InterPro" id="IPR001680">
    <property type="entry name" value="WD40_rpt"/>
</dbReference>
<dbReference type="PROSITE" id="PS00678">
    <property type="entry name" value="WD_REPEATS_1"/>
    <property type="match status" value="2"/>
</dbReference>
<keyword evidence="2" id="KW-0677">Repeat</keyword>
<evidence type="ECO:0000256" key="2">
    <source>
        <dbReference type="ARBA" id="ARBA00022737"/>
    </source>
</evidence>
<dbReference type="PANTHER" id="PTHR19856">
    <property type="entry name" value="WD-REPEATCONTAINING PROTEIN WDR1"/>
    <property type="match status" value="1"/>
</dbReference>
<comment type="caution">
    <text evidence="6">The sequence shown here is derived from an EMBL/GenBank/DDBJ whole genome shotgun (WGS) entry which is preliminary data.</text>
</comment>
<dbReference type="SUPFAM" id="SSF50978">
    <property type="entry name" value="WD40 repeat-like"/>
    <property type="match status" value="2"/>
</dbReference>
<feature type="repeat" description="WD" evidence="5">
    <location>
        <begin position="564"/>
        <end position="598"/>
    </location>
</feature>
<dbReference type="InterPro" id="IPR020472">
    <property type="entry name" value="WD40_PAC1"/>
</dbReference>
<dbReference type="GO" id="GO:0040011">
    <property type="term" value="P:locomotion"/>
    <property type="evidence" value="ECO:0007669"/>
    <property type="project" value="TreeGrafter"/>
</dbReference>
<dbReference type="GO" id="GO:0030833">
    <property type="term" value="P:regulation of actin filament polymerization"/>
    <property type="evidence" value="ECO:0007669"/>
    <property type="project" value="UniProtKB-ARBA"/>
</dbReference>
<evidence type="ECO:0000256" key="3">
    <source>
        <dbReference type="ARBA" id="ARBA00038366"/>
    </source>
</evidence>
<dbReference type="PRINTS" id="PR00320">
    <property type="entry name" value="GPROTEINBRPT"/>
</dbReference>
<organism evidence="6 7">
    <name type="scientific">Cylicocyclus nassatus</name>
    <name type="common">Nematode worm</name>
    <dbReference type="NCBI Taxonomy" id="53992"/>
    <lineage>
        <taxon>Eukaryota</taxon>
        <taxon>Metazoa</taxon>
        <taxon>Ecdysozoa</taxon>
        <taxon>Nematoda</taxon>
        <taxon>Chromadorea</taxon>
        <taxon>Rhabditida</taxon>
        <taxon>Rhabditina</taxon>
        <taxon>Rhabditomorpha</taxon>
        <taxon>Strongyloidea</taxon>
        <taxon>Strongylidae</taxon>
        <taxon>Cylicocyclus</taxon>
    </lineage>
</organism>
<dbReference type="Proteomes" id="UP001176961">
    <property type="component" value="Unassembled WGS sequence"/>
</dbReference>
<feature type="repeat" description="WD" evidence="5">
    <location>
        <begin position="355"/>
        <end position="396"/>
    </location>
</feature>
<dbReference type="InterPro" id="IPR015943">
    <property type="entry name" value="WD40/YVTN_repeat-like_dom_sf"/>
</dbReference>
<dbReference type="GO" id="GO:0030864">
    <property type="term" value="C:cortical actin cytoskeleton"/>
    <property type="evidence" value="ECO:0007669"/>
    <property type="project" value="TreeGrafter"/>
</dbReference>
<dbReference type="InterPro" id="IPR019775">
    <property type="entry name" value="WD40_repeat_CS"/>
</dbReference>
<dbReference type="SMART" id="SM00320">
    <property type="entry name" value="WD40"/>
    <property type="match status" value="11"/>
</dbReference>
<evidence type="ECO:0000256" key="4">
    <source>
        <dbReference type="ARBA" id="ARBA00067845"/>
    </source>
</evidence>
<evidence type="ECO:0000256" key="1">
    <source>
        <dbReference type="ARBA" id="ARBA00022574"/>
    </source>
</evidence>